<name>A0A382U7I5_9ZZZZ</name>
<dbReference type="EMBL" id="UINC01142111">
    <property type="protein sequence ID" value="SVD30250.1"/>
    <property type="molecule type" value="Genomic_DNA"/>
</dbReference>
<dbReference type="AlphaFoldDB" id="A0A382U7I5"/>
<evidence type="ECO:0000313" key="1">
    <source>
        <dbReference type="EMBL" id="SVD30250.1"/>
    </source>
</evidence>
<accession>A0A382U7I5</accession>
<gene>
    <name evidence="1" type="ORF">METZ01_LOCUS383104</name>
</gene>
<reference evidence="1" key="1">
    <citation type="submission" date="2018-05" db="EMBL/GenBank/DDBJ databases">
        <authorList>
            <person name="Lanie J.A."/>
            <person name="Ng W.-L."/>
            <person name="Kazmierczak K.M."/>
            <person name="Andrzejewski T.M."/>
            <person name="Davidsen T.M."/>
            <person name="Wayne K.J."/>
            <person name="Tettelin H."/>
            <person name="Glass J.I."/>
            <person name="Rusch D."/>
            <person name="Podicherti R."/>
            <person name="Tsui H.-C.T."/>
            <person name="Winkler M.E."/>
        </authorList>
    </citation>
    <scope>NUCLEOTIDE SEQUENCE</scope>
</reference>
<sequence length="86" mass="9345">MEDLWQLHFSQLSGQEYTVPGLFIANGVDDESGTMPIAPMAGPLQGEGISPAPVHNGEAYWIKVSARADGSFTVTNSRNGFTKEYR</sequence>
<protein>
    <submittedName>
        <fullName evidence="1">Uncharacterized protein</fullName>
    </submittedName>
</protein>
<proteinExistence type="predicted"/>
<organism evidence="1">
    <name type="scientific">marine metagenome</name>
    <dbReference type="NCBI Taxonomy" id="408172"/>
    <lineage>
        <taxon>unclassified sequences</taxon>
        <taxon>metagenomes</taxon>
        <taxon>ecological metagenomes</taxon>
    </lineage>
</organism>